<evidence type="ECO:0000313" key="4">
    <source>
        <dbReference type="EMBL" id="GBN14637.1"/>
    </source>
</evidence>
<accession>A0A4Y2LJ52</accession>
<evidence type="ECO:0000313" key="5">
    <source>
        <dbReference type="Proteomes" id="UP000499080"/>
    </source>
</evidence>
<reference evidence="3 5" key="1">
    <citation type="journal article" date="2019" name="Sci. Rep.">
        <title>Orb-weaving spider Araneus ventricosus genome elucidates the spidroin gene catalogue.</title>
        <authorList>
            <person name="Kono N."/>
            <person name="Nakamura H."/>
            <person name="Ohtoshi R."/>
            <person name="Moran D.A.P."/>
            <person name="Shinohara A."/>
            <person name="Yoshida Y."/>
            <person name="Fujiwara M."/>
            <person name="Mori M."/>
            <person name="Tomita M."/>
            <person name="Arakawa K."/>
        </authorList>
    </citation>
    <scope>NUCLEOTIDE SEQUENCE [LARGE SCALE GENOMIC DNA]</scope>
</reference>
<sequence>MTLSNFRHCGNEVRKFATKGWVGTASPTGCPPPLIFPLTFSYASTKTKAFVLLSLGQLGPKVDTDLQFRCKDHVPNVIYIAYCIYVYMRCHTVNRLADWDQNLTNTVVAACSDHGCNDESVVFPGVVMASGTGTWGGVLSSQEL</sequence>
<evidence type="ECO:0000313" key="3">
    <source>
        <dbReference type="EMBL" id="GBN14622.1"/>
    </source>
</evidence>
<keyword evidence="5" id="KW-1185">Reference proteome</keyword>
<name>A0A4Y2LJ52_ARAVE</name>
<gene>
    <name evidence="4" type="ORF">AVEN_128404_1</name>
    <name evidence="2" type="ORF">AVEN_18992_1</name>
    <name evidence="1" type="ORF">AVEN_270059_1</name>
    <name evidence="3" type="ORF">AVEN_70498_1</name>
</gene>
<dbReference type="AlphaFoldDB" id="A0A4Y2LJ52"/>
<proteinExistence type="predicted"/>
<comment type="caution">
    <text evidence="3">The sequence shown here is derived from an EMBL/GenBank/DDBJ whole genome shotgun (WGS) entry which is preliminary data.</text>
</comment>
<protein>
    <submittedName>
        <fullName evidence="3">Uncharacterized protein</fullName>
    </submittedName>
</protein>
<evidence type="ECO:0000313" key="1">
    <source>
        <dbReference type="EMBL" id="GBN14611.1"/>
    </source>
</evidence>
<dbReference type="EMBL" id="BGPR01119052">
    <property type="protein sequence ID" value="GBN14637.1"/>
    <property type="molecule type" value="Genomic_DNA"/>
</dbReference>
<organism evidence="3 5">
    <name type="scientific">Araneus ventricosus</name>
    <name type="common">Orbweaver spider</name>
    <name type="synonym">Epeira ventricosa</name>
    <dbReference type="NCBI Taxonomy" id="182803"/>
    <lineage>
        <taxon>Eukaryota</taxon>
        <taxon>Metazoa</taxon>
        <taxon>Ecdysozoa</taxon>
        <taxon>Arthropoda</taxon>
        <taxon>Chelicerata</taxon>
        <taxon>Arachnida</taxon>
        <taxon>Araneae</taxon>
        <taxon>Araneomorphae</taxon>
        <taxon>Entelegynae</taxon>
        <taxon>Araneoidea</taxon>
        <taxon>Araneidae</taxon>
        <taxon>Araneus</taxon>
    </lineage>
</organism>
<dbReference type="EMBL" id="BGPR01119039">
    <property type="protein sequence ID" value="GBN14611.1"/>
    <property type="molecule type" value="Genomic_DNA"/>
</dbReference>
<dbReference type="EMBL" id="BGPR01119041">
    <property type="protein sequence ID" value="GBN14614.1"/>
    <property type="molecule type" value="Genomic_DNA"/>
</dbReference>
<evidence type="ECO:0000313" key="2">
    <source>
        <dbReference type="EMBL" id="GBN14614.1"/>
    </source>
</evidence>
<dbReference type="Proteomes" id="UP000499080">
    <property type="component" value="Unassembled WGS sequence"/>
</dbReference>
<dbReference type="EMBL" id="BGPR01119046">
    <property type="protein sequence ID" value="GBN14622.1"/>
    <property type="molecule type" value="Genomic_DNA"/>
</dbReference>